<sequence length="625" mass="71022">RPVRSCTHCRQQKIKCNAYETYPEKCTRCQKIGRVCEIDPFFKPQKGGQVQILRDEFKILREQVETLQKRENYLESVIAQKDEQARLNKLRNDGSDVISTANNTPGNEAVKTSPVSTNSTVSGPSPRHKSNFTQNYSSNGVFSVFRIGDVTITMEQADDLHSEFMTNYLPHLPIIQSTSAPELYTQSRLLFWTVCLTACLSHPDPTLYNSLCPLIKQLAIETCWIHTPRSTHIVQALLIIGTWPLPNQKVLDDCSYRFVGLAKSLGMQLGLHRGRFISEFSRTQVCLPDAVKWRSRTWLSVFIMDQVWSASLGLPPTTPIDYLIEEARDDCSLPSNFRALLAISIFLSKLVTTVGVCLTTEDGLIESKNRINILTVMEQELERLGKKIDLSEHIVEIFYLGARLMICCFAFLPPVPNEDQAKYIIIAYHTATKIITMISKLASERRLIELPIWVRQMVSLSVLTLFRLHLSPFLLKQYVESARQSIVTVHRLFRNMLTAWKNVDNDISRTAQVLEKLNYVIVTHPKLFTNAPAIITRMRSHLTASMFYELVWAIHEARRRSDEARNSTVSSIGSVLPDQDEGECKSDLDSRILPLPFYSRITKDDYTTTVTTTPNGTTITTLVPT</sequence>
<evidence type="ECO:0000256" key="3">
    <source>
        <dbReference type="ARBA" id="ARBA00023015"/>
    </source>
</evidence>
<dbReference type="InterPro" id="IPR036864">
    <property type="entry name" value="Zn2-C6_fun-type_DNA-bd_sf"/>
</dbReference>
<evidence type="ECO:0000313" key="10">
    <source>
        <dbReference type="Proteomes" id="UP000095009"/>
    </source>
</evidence>
<feature type="domain" description="Zn(2)-C6 fungal-type" evidence="8">
    <location>
        <begin position="5"/>
        <end position="38"/>
    </location>
</feature>
<evidence type="ECO:0000256" key="5">
    <source>
        <dbReference type="ARBA" id="ARBA00023163"/>
    </source>
</evidence>
<comment type="subcellular location">
    <subcellularLocation>
        <location evidence="1">Nucleus</location>
    </subcellularLocation>
</comment>
<dbReference type="Proteomes" id="UP000095009">
    <property type="component" value="Unassembled WGS sequence"/>
</dbReference>
<dbReference type="CDD" id="cd00067">
    <property type="entry name" value="GAL4"/>
    <property type="match status" value="1"/>
</dbReference>
<dbReference type="Pfam" id="PF04082">
    <property type="entry name" value="Fungal_trans"/>
    <property type="match status" value="1"/>
</dbReference>
<gene>
    <name evidence="9" type="ORF">NADFUDRAFT_7001</name>
</gene>
<keyword evidence="5" id="KW-0804">Transcription</keyword>
<evidence type="ECO:0000259" key="8">
    <source>
        <dbReference type="PROSITE" id="PS50048"/>
    </source>
</evidence>
<dbReference type="GO" id="GO:0008270">
    <property type="term" value="F:zinc ion binding"/>
    <property type="evidence" value="ECO:0007669"/>
    <property type="project" value="InterPro"/>
</dbReference>
<evidence type="ECO:0000256" key="1">
    <source>
        <dbReference type="ARBA" id="ARBA00004123"/>
    </source>
</evidence>
<dbReference type="PANTHER" id="PTHR31845">
    <property type="entry name" value="FINGER DOMAIN PROTEIN, PUTATIVE-RELATED"/>
    <property type="match status" value="1"/>
</dbReference>
<dbReference type="Gene3D" id="4.10.240.10">
    <property type="entry name" value="Zn(2)-C6 fungal-type DNA-binding domain"/>
    <property type="match status" value="1"/>
</dbReference>
<keyword evidence="2" id="KW-0479">Metal-binding</keyword>
<feature type="compositionally biased region" description="Polar residues" evidence="7">
    <location>
        <begin position="113"/>
        <end position="123"/>
    </location>
</feature>
<feature type="non-terminal residue" evidence="9">
    <location>
        <position position="625"/>
    </location>
</feature>
<accession>A0A1E3PNL0</accession>
<evidence type="ECO:0000256" key="2">
    <source>
        <dbReference type="ARBA" id="ARBA00022723"/>
    </source>
</evidence>
<evidence type="ECO:0000256" key="7">
    <source>
        <dbReference type="SAM" id="MobiDB-lite"/>
    </source>
</evidence>
<dbReference type="SUPFAM" id="SSF57701">
    <property type="entry name" value="Zn2/Cys6 DNA-binding domain"/>
    <property type="match status" value="1"/>
</dbReference>
<feature type="region of interest" description="Disordered" evidence="7">
    <location>
        <begin position="97"/>
        <end position="134"/>
    </location>
</feature>
<dbReference type="InterPro" id="IPR007219">
    <property type="entry name" value="XnlR_reg_dom"/>
</dbReference>
<name>A0A1E3PNL0_9ASCO</name>
<dbReference type="InterPro" id="IPR051089">
    <property type="entry name" value="prtT"/>
</dbReference>
<organism evidence="9 10">
    <name type="scientific">Nadsonia fulvescens var. elongata DSM 6958</name>
    <dbReference type="NCBI Taxonomy" id="857566"/>
    <lineage>
        <taxon>Eukaryota</taxon>
        <taxon>Fungi</taxon>
        <taxon>Dikarya</taxon>
        <taxon>Ascomycota</taxon>
        <taxon>Saccharomycotina</taxon>
        <taxon>Dipodascomycetes</taxon>
        <taxon>Dipodascales</taxon>
        <taxon>Dipodascales incertae sedis</taxon>
        <taxon>Nadsonia</taxon>
    </lineage>
</organism>
<feature type="region of interest" description="Disordered" evidence="7">
    <location>
        <begin position="563"/>
        <end position="583"/>
    </location>
</feature>
<dbReference type="GO" id="GO:0005634">
    <property type="term" value="C:nucleus"/>
    <property type="evidence" value="ECO:0007669"/>
    <property type="project" value="UniProtKB-SubCell"/>
</dbReference>
<dbReference type="OrthoDB" id="3163292at2759"/>
<dbReference type="GO" id="GO:0006351">
    <property type="term" value="P:DNA-templated transcription"/>
    <property type="evidence" value="ECO:0007669"/>
    <property type="project" value="InterPro"/>
</dbReference>
<keyword evidence="10" id="KW-1185">Reference proteome</keyword>
<keyword evidence="6" id="KW-0539">Nucleus</keyword>
<dbReference type="AlphaFoldDB" id="A0A1E3PNL0"/>
<evidence type="ECO:0000256" key="4">
    <source>
        <dbReference type="ARBA" id="ARBA00023125"/>
    </source>
</evidence>
<evidence type="ECO:0000256" key="6">
    <source>
        <dbReference type="ARBA" id="ARBA00023242"/>
    </source>
</evidence>
<dbReference type="Pfam" id="PF00172">
    <property type="entry name" value="Zn_clus"/>
    <property type="match status" value="1"/>
</dbReference>
<protein>
    <recommendedName>
        <fullName evidence="8">Zn(2)-C6 fungal-type domain-containing protein</fullName>
    </recommendedName>
</protein>
<proteinExistence type="predicted"/>
<dbReference type="PROSITE" id="PS00463">
    <property type="entry name" value="ZN2_CY6_FUNGAL_1"/>
    <property type="match status" value="1"/>
</dbReference>
<dbReference type="PANTHER" id="PTHR31845:SF6">
    <property type="entry name" value="TRANSCRIPTION FACTOR SEF1-RELATED"/>
    <property type="match status" value="1"/>
</dbReference>
<keyword evidence="3" id="KW-0805">Transcription regulation</keyword>
<dbReference type="InterPro" id="IPR001138">
    <property type="entry name" value="Zn2Cys6_DnaBD"/>
</dbReference>
<dbReference type="EMBL" id="KV454407">
    <property type="protein sequence ID" value="ODQ67019.1"/>
    <property type="molecule type" value="Genomic_DNA"/>
</dbReference>
<feature type="non-terminal residue" evidence="9">
    <location>
        <position position="1"/>
    </location>
</feature>
<reference evidence="9 10" key="1">
    <citation type="journal article" date="2016" name="Proc. Natl. Acad. Sci. U.S.A.">
        <title>Comparative genomics of biotechnologically important yeasts.</title>
        <authorList>
            <person name="Riley R."/>
            <person name="Haridas S."/>
            <person name="Wolfe K.H."/>
            <person name="Lopes M.R."/>
            <person name="Hittinger C.T."/>
            <person name="Goeker M."/>
            <person name="Salamov A.A."/>
            <person name="Wisecaver J.H."/>
            <person name="Long T.M."/>
            <person name="Calvey C.H."/>
            <person name="Aerts A.L."/>
            <person name="Barry K.W."/>
            <person name="Choi C."/>
            <person name="Clum A."/>
            <person name="Coughlan A.Y."/>
            <person name="Deshpande S."/>
            <person name="Douglass A.P."/>
            <person name="Hanson S.J."/>
            <person name="Klenk H.-P."/>
            <person name="LaButti K.M."/>
            <person name="Lapidus A."/>
            <person name="Lindquist E.A."/>
            <person name="Lipzen A.M."/>
            <person name="Meier-Kolthoff J.P."/>
            <person name="Ohm R.A."/>
            <person name="Otillar R.P."/>
            <person name="Pangilinan J.L."/>
            <person name="Peng Y."/>
            <person name="Rokas A."/>
            <person name="Rosa C.A."/>
            <person name="Scheuner C."/>
            <person name="Sibirny A.A."/>
            <person name="Slot J.C."/>
            <person name="Stielow J.B."/>
            <person name="Sun H."/>
            <person name="Kurtzman C.P."/>
            <person name="Blackwell M."/>
            <person name="Grigoriev I.V."/>
            <person name="Jeffries T.W."/>
        </authorList>
    </citation>
    <scope>NUCLEOTIDE SEQUENCE [LARGE SCALE GENOMIC DNA]</scope>
    <source>
        <strain evidence="9 10">DSM 6958</strain>
    </source>
</reference>
<dbReference type="GO" id="GO:0000976">
    <property type="term" value="F:transcription cis-regulatory region binding"/>
    <property type="evidence" value="ECO:0007669"/>
    <property type="project" value="TreeGrafter"/>
</dbReference>
<dbReference type="STRING" id="857566.A0A1E3PNL0"/>
<keyword evidence="4" id="KW-0238">DNA-binding</keyword>
<dbReference type="GO" id="GO:0000981">
    <property type="term" value="F:DNA-binding transcription factor activity, RNA polymerase II-specific"/>
    <property type="evidence" value="ECO:0007669"/>
    <property type="project" value="InterPro"/>
</dbReference>
<dbReference type="SMART" id="SM00066">
    <property type="entry name" value="GAL4"/>
    <property type="match status" value="1"/>
</dbReference>
<dbReference type="SMART" id="SM00906">
    <property type="entry name" value="Fungal_trans"/>
    <property type="match status" value="1"/>
</dbReference>
<dbReference type="PROSITE" id="PS50048">
    <property type="entry name" value="ZN2_CY6_FUNGAL_2"/>
    <property type="match status" value="1"/>
</dbReference>
<feature type="compositionally biased region" description="Polar residues" evidence="7">
    <location>
        <begin position="97"/>
        <end position="106"/>
    </location>
</feature>
<evidence type="ECO:0000313" key="9">
    <source>
        <dbReference type="EMBL" id="ODQ67019.1"/>
    </source>
</evidence>
<dbReference type="CDD" id="cd12148">
    <property type="entry name" value="fungal_TF_MHR"/>
    <property type="match status" value="1"/>
</dbReference>